<dbReference type="Gene3D" id="1.25.40.10">
    <property type="entry name" value="Tetratricopeptide repeat domain"/>
    <property type="match status" value="1"/>
</dbReference>
<dbReference type="EMBL" id="QGKW02001911">
    <property type="protein sequence ID" value="KAF2565715.1"/>
    <property type="molecule type" value="Genomic_DNA"/>
</dbReference>
<evidence type="ECO:0000256" key="1">
    <source>
        <dbReference type="ARBA" id="ARBA00007626"/>
    </source>
</evidence>
<evidence type="ECO:0000256" key="4">
    <source>
        <dbReference type="SAM" id="MobiDB-lite"/>
    </source>
</evidence>
<proteinExistence type="inferred from homology"/>
<feature type="repeat" description="PPR" evidence="3">
    <location>
        <begin position="15"/>
        <end position="49"/>
    </location>
</feature>
<gene>
    <name evidence="5" type="ORF">F2Q68_00027356</name>
</gene>
<evidence type="ECO:0000313" key="6">
    <source>
        <dbReference type="Proteomes" id="UP000712281"/>
    </source>
</evidence>
<dbReference type="PANTHER" id="PTHR47942:SF16">
    <property type="entry name" value="PENTATRICOPEPTIDE REPEAT DOMAIN CONTAINING PROTEIN-RELATED"/>
    <property type="match status" value="1"/>
</dbReference>
<accession>A0A8S9I894</accession>
<dbReference type="Pfam" id="PF13041">
    <property type="entry name" value="PPR_2"/>
    <property type="match status" value="1"/>
</dbReference>
<comment type="caution">
    <text evidence="5">The sequence shown here is derived from an EMBL/GenBank/DDBJ whole genome shotgun (WGS) entry which is preliminary data.</text>
</comment>
<dbReference type="PROSITE" id="PS51375">
    <property type="entry name" value="PPR"/>
    <property type="match status" value="1"/>
</dbReference>
<dbReference type="NCBIfam" id="TIGR00756">
    <property type="entry name" value="PPR"/>
    <property type="match status" value="1"/>
</dbReference>
<evidence type="ECO:0000313" key="5">
    <source>
        <dbReference type="EMBL" id="KAF2565715.1"/>
    </source>
</evidence>
<reference evidence="5" key="1">
    <citation type="submission" date="2019-12" db="EMBL/GenBank/DDBJ databases">
        <title>Genome sequencing and annotation of Brassica cretica.</title>
        <authorList>
            <person name="Studholme D.J."/>
            <person name="Sarris P.F."/>
        </authorList>
    </citation>
    <scope>NUCLEOTIDE SEQUENCE</scope>
    <source>
        <strain evidence="5">PFS-001/15</strain>
        <tissue evidence="5">Leaf</tissue>
    </source>
</reference>
<dbReference type="Proteomes" id="UP000712281">
    <property type="component" value="Unassembled WGS sequence"/>
</dbReference>
<feature type="compositionally biased region" description="Basic and acidic residues" evidence="4">
    <location>
        <begin position="113"/>
        <end position="129"/>
    </location>
</feature>
<protein>
    <recommendedName>
        <fullName evidence="7">Pentatricopeptide repeat-containing protein</fullName>
    </recommendedName>
</protein>
<feature type="region of interest" description="Disordered" evidence="4">
    <location>
        <begin position="79"/>
        <end position="137"/>
    </location>
</feature>
<sequence>MALFRDMSQRGLVGNTITYNTLIQGLCQVGDCDNAQEIFKQMVSSGLAPDFWTYNILLDGLCNNGKCRKWITSLHKSVFSRRPSRPKSPGSEELHQGPYTRPSEVKAQNETGFRAHKEGKPIKGEEATTREGSTARAQNRSVPFSGLLFELRLVSLISCHSCTSF</sequence>
<keyword evidence="2" id="KW-0677">Repeat</keyword>
<organism evidence="5 6">
    <name type="scientific">Brassica cretica</name>
    <name type="common">Mustard</name>
    <dbReference type="NCBI Taxonomy" id="69181"/>
    <lineage>
        <taxon>Eukaryota</taxon>
        <taxon>Viridiplantae</taxon>
        <taxon>Streptophyta</taxon>
        <taxon>Embryophyta</taxon>
        <taxon>Tracheophyta</taxon>
        <taxon>Spermatophyta</taxon>
        <taxon>Magnoliopsida</taxon>
        <taxon>eudicotyledons</taxon>
        <taxon>Gunneridae</taxon>
        <taxon>Pentapetalae</taxon>
        <taxon>rosids</taxon>
        <taxon>malvids</taxon>
        <taxon>Brassicales</taxon>
        <taxon>Brassicaceae</taxon>
        <taxon>Brassiceae</taxon>
        <taxon>Brassica</taxon>
    </lineage>
</organism>
<dbReference type="InterPro" id="IPR002885">
    <property type="entry name" value="PPR_rpt"/>
</dbReference>
<name>A0A8S9I894_BRACR</name>
<evidence type="ECO:0000256" key="3">
    <source>
        <dbReference type="PROSITE-ProRule" id="PRU00708"/>
    </source>
</evidence>
<dbReference type="InterPro" id="IPR011990">
    <property type="entry name" value="TPR-like_helical_dom_sf"/>
</dbReference>
<dbReference type="AlphaFoldDB" id="A0A8S9I894"/>
<evidence type="ECO:0008006" key="7">
    <source>
        <dbReference type="Google" id="ProtNLM"/>
    </source>
</evidence>
<dbReference type="PANTHER" id="PTHR47942">
    <property type="entry name" value="TETRATRICOPEPTIDE REPEAT (TPR)-LIKE SUPERFAMILY PROTEIN-RELATED"/>
    <property type="match status" value="1"/>
</dbReference>
<comment type="similarity">
    <text evidence="1">Belongs to the PPR family. P subfamily.</text>
</comment>
<evidence type="ECO:0000256" key="2">
    <source>
        <dbReference type="ARBA" id="ARBA00022737"/>
    </source>
</evidence>
<dbReference type="InterPro" id="IPR051222">
    <property type="entry name" value="PPR/CCM1_RNA-binding"/>
</dbReference>